<dbReference type="InterPro" id="IPR036366">
    <property type="entry name" value="PGBDSf"/>
</dbReference>
<name>A0ABW3FCM5_9HYPH</name>
<dbReference type="Gene3D" id="1.10.101.10">
    <property type="entry name" value="PGBD-like superfamily/PGBD"/>
    <property type="match status" value="1"/>
</dbReference>
<reference evidence="4" key="1">
    <citation type="journal article" date="2019" name="Int. J. Syst. Evol. Microbiol.">
        <title>The Global Catalogue of Microorganisms (GCM) 10K type strain sequencing project: providing services to taxonomists for standard genome sequencing and annotation.</title>
        <authorList>
            <consortium name="The Broad Institute Genomics Platform"/>
            <consortium name="The Broad Institute Genome Sequencing Center for Infectious Disease"/>
            <person name="Wu L."/>
            <person name="Ma J."/>
        </authorList>
    </citation>
    <scope>NUCLEOTIDE SEQUENCE [LARGE SCALE GENOMIC DNA]</scope>
    <source>
        <strain evidence="4">CCUG 60023</strain>
    </source>
</reference>
<dbReference type="InterPro" id="IPR023346">
    <property type="entry name" value="Lysozyme-like_dom_sf"/>
</dbReference>
<dbReference type="InterPro" id="IPR002477">
    <property type="entry name" value="Peptidoglycan-bd-like"/>
</dbReference>
<proteinExistence type="predicted"/>
<dbReference type="Proteomes" id="UP001597101">
    <property type="component" value="Unassembled WGS sequence"/>
</dbReference>
<feature type="domain" description="N-acetylmuramidase" evidence="2">
    <location>
        <begin position="21"/>
        <end position="192"/>
    </location>
</feature>
<sequence length="329" mass="35996">MFEAKTYDSIIEIAAAMDVPAAALLAVAEVESGGRVLAEVGARKEPLIRFEGHYFDRFLRGDARVQARKARLASPIAGRVTNPRSQAGRWKKLEKAIAINRVAALSACSWGLGQVMGSHWKWLGYGSVDALVAEARSGVDGQVRLMARFIEKAGLTGALRKQDWRTFARKYNGPAYAKNRYDKKMAAAFERHSKLLAKRPVLPEATDENASQLMFGARGSAVKALQKHLAKLGYVLRPDGIFGLKTDRTVRAFQRDHQLAETGVVGRAERVFLAANRNPIANTILQTGVAVKRGSGWKARSAAKRLFSGIKCGGAALKKRLLSLSRHFA</sequence>
<dbReference type="EMBL" id="JBHTJV010000002">
    <property type="protein sequence ID" value="MFD0915307.1"/>
    <property type="molecule type" value="Genomic_DNA"/>
</dbReference>
<accession>A0ABW3FCM5</accession>
<keyword evidence="4" id="KW-1185">Reference proteome</keyword>
<evidence type="ECO:0000259" key="2">
    <source>
        <dbReference type="Pfam" id="PF11860"/>
    </source>
</evidence>
<dbReference type="SUPFAM" id="SSF53955">
    <property type="entry name" value="Lysozyme-like"/>
    <property type="match status" value="1"/>
</dbReference>
<comment type="caution">
    <text evidence="3">The sequence shown here is derived from an EMBL/GenBank/DDBJ whole genome shotgun (WGS) entry which is preliminary data.</text>
</comment>
<gene>
    <name evidence="3" type="ORF">ACFQ14_02695</name>
</gene>
<evidence type="ECO:0000313" key="3">
    <source>
        <dbReference type="EMBL" id="MFD0915307.1"/>
    </source>
</evidence>
<protein>
    <submittedName>
        <fullName evidence="3">N-acetylmuramidase domain-containing protein</fullName>
    </submittedName>
</protein>
<evidence type="ECO:0000259" key="1">
    <source>
        <dbReference type="Pfam" id="PF01471"/>
    </source>
</evidence>
<dbReference type="RefSeq" id="WP_377211154.1">
    <property type="nucleotide sequence ID" value="NZ_JBHTJV010000002.1"/>
</dbReference>
<dbReference type="SUPFAM" id="SSF47090">
    <property type="entry name" value="PGBD-like"/>
    <property type="match status" value="1"/>
</dbReference>
<organism evidence="3 4">
    <name type="scientific">Pseudahrensia aquimaris</name>
    <dbReference type="NCBI Taxonomy" id="744461"/>
    <lineage>
        <taxon>Bacteria</taxon>
        <taxon>Pseudomonadati</taxon>
        <taxon>Pseudomonadota</taxon>
        <taxon>Alphaproteobacteria</taxon>
        <taxon>Hyphomicrobiales</taxon>
        <taxon>Ahrensiaceae</taxon>
        <taxon>Pseudahrensia</taxon>
    </lineage>
</organism>
<dbReference type="Pfam" id="PF11860">
    <property type="entry name" value="Muramidase"/>
    <property type="match status" value="1"/>
</dbReference>
<evidence type="ECO:0000313" key="4">
    <source>
        <dbReference type="Proteomes" id="UP001597101"/>
    </source>
</evidence>
<dbReference type="InterPro" id="IPR036365">
    <property type="entry name" value="PGBD-like_sf"/>
</dbReference>
<dbReference type="InterPro" id="IPR024408">
    <property type="entry name" value="Muramidase"/>
</dbReference>
<dbReference type="Pfam" id="PF01471">
    <property type="entry name" value="PG_binding_1"/>
    <property type="match status" value="1"/>
</dbReference>
<dbReference type="Gene3D" id="1.10.530.10">
    <property type="match status" value="1"/>
</dbReference>
<feature type="domain" description="Peptidoglycan binding-like" evidence="1">
    <location>
        <begin position="218"/>
        <end position="268"/>
    </location>
</feature>